<evidence type="ECO:0000313" key="1">
    <source>
        <dbReference type="EMBL" id="KAF2889159.1"/>
    </source>
</evidence>
<dbReference type="OrthoDB" id="6349457at2759"/>
<evidence type="ECO:0000313" key="2">
    <source>
        <dbReference type="Proteomes" id="UP000801492"/>
    </source>
</evidence>
<dbReference type="EMBL" id="VTPC01070293">
    <property type="protein sequence ID" value="KAF2889159.1"/>
    <property type="molecule type" value="Genomic_DNA"/>
</dbReference>
<comment type="caution">
    <text evidence="1">The sequence shown here is derived from an EMBL/GenBank/DDBJ whole genome shotgun (WGS) entry which is preliminary data.</text>
</comment>
<protein>
    <submittedName>
        <fullName evidence="1">Uncharacterized protein</fullName>
    </submittedName>
</protein>
<gene>
    <name evidence="1" type="ORF">ILUMI_17014</name>
</gene>
<name>A0A8K0CMH9_IGNLU</name>
<proteinExistence type="predicted"/>
<keyword evidence="2" id="KW-1185">Reference proteome</keyword>
<accession>A0A8K0CMH9</accession>
<reference evidence="1" key="1">
    <citation type="submission" date="2019-08" db="EMBL/GenBank/DDBJ databases">
        <title>The genome of the North American firefly Photinus pyralis.</title>
        <authorList>
            <consortium name="Photinus pyralis genome working group"/>
            <person name="Fallon T.R."/>
            <person name="Sander Lower S.E."/>
            <person name="Weng J.-K."/>
        </authorList>
    </citation>
    <scope>NUCLEOTIDE SEQUENCE</scope>
    <source>
        <strain evidence="1">TRF0915ILg1</strain>
        <tissue evidence="1">Whole body</tissue>
    </source>
</reference>
<dbReference type="AlphaFoldDB" id="A0A8K0CMH9"/>
<organism evidence="1 2">
    <name type="scientific">Ignelater luminosus</name>
    <name type="common">Cucubano</name>
    <name type="synonym">Pyrophorus luminosus</name>
    <dbReference type="NCBI Taxonomy" id="2038154"/>
    <lineage>
        <taxon>Eukaryota</taxon>
        <taxon>Metazoa</taxon>
        <taxon>Ecdysozoa</taxon>
        <taxon>Arthropoda</taxon>
        <taxon>Hexapoda</taxon>
        <taxon>Insecta</taxon>
        <taxon>Pterygota</taxon>
        <taxon>Neoptera</taxon>
        <taxon>Endopterygota</taxon>
        <taxon>Coleoptera</taxon>
        <taxon>Polyphaga</taxon>
        <taxon>Elateriformia</taxon>
        <taxon>Elateroidea</taxon>
        <taxon>Elateridae</taxon>
        <taxon>Agrypninae</taxon>
        <taxon>Pyrophorini</taxon>
        <taxon>Ignelater</taxon>
    </lineage>
</organism>
<dbReference type="Proteomes" id="UP000801492">
    <property type="component" value="Unassembled WGS sequence"/>
</dbReference>
<sequence>MECLKRKQKQEKKADVIKKLKVKGKEHTNQRGKNIPKHVSGTVCGEVPRRQNTFKRFYSVLEDALEIYQMIREKPNVLLLCIKFAIEEMNINFQSSFLKIHAVTPARLRRLQNSLLTLGKSSTAARDRRANRAKQYLPESVYWFTFNKELNIKVSFLRSDTCAQCDIYKQKLNEKNLSEEELPTLTAKRELHLRKADAFFDLKRRFSAKDEAGEIECLTFDFMQNLPFPCISSNPAFMLVSYEKPEHKHLYEEIFSKNDQVKAEATIEADEDDSNSGCEEF</sequence>